<proteinExistence type="predicted"/>
<name>A0A7H0VI51_9FLAO</name>
<keyword evidence="2" id="KW-1185">Reference proteome</keyword>
<dbReference type="NCBIfam" id="TIGR03523">
    <property type="entry name" value="GldN"/>
    <property type="match status" value="1"/>
</dbReference>
<dbReference type="AlphaFoldDB" id="A0A7H0VI51"/>
<evidence type="ECO:0000313" key="2">
    <source>
        <dbReference type="Proteomes" id="UP000516305"/>
    </source>
</evidence>
<accession>A0A7H0VI51</accession>
<evidence type="ECO:0000313" key="1">
    <source>
        <dbReference type="EMBL" id="QNR25399.1"/>
    </source>
</evidence>
<dbReference type="RefSeq" id="WP_210759926.1">
    <property type="nucleotide sequence ID" value="NZ_CP060139.1"/>
</dbReference>
<dbReference type="InterPro" id="IPR019847">
    <property type="entry name" value="Gliding_motility_assoc_GldN"/>
</dbReference>
<dbReference type="KEGG" id="chyd:H4K34_06040"/>
<gene>
    <name evidence="1" type="primary">gldN</name>
    <name evidence="1" type="ORF">H4K34_06040</name>
</gene>
<dbReference type="EMBL" id="CP060139">
    <property type="protein sequence ID" value="QNR25399.1"/>
    <property type="molecule type" value="Genomic_DNA"/>
</dbReference>
<dbReference type="Pfam" id="PF19841">
    <property type="entry name" value="GldN"/>
    <property type="match status" value="1"/>
</dbReference>
<protein>
    <submittedName>
        <fullName evidence="1">Gliding motility protein GldN</fullName>
    </submittedName>
</protein>
<sequence length="287" mass="33989">MGILVDIAFKLKSPVYHRAFFVHLLLGLHLISTSKLSAQIKDPSDCSGILISDSVIPEPYIREADLMWSGRHWERIDLREKMNQYLYYPLRALPCRKSLYDALIGSIRNLDSPIEVFADDHFEIPLSHRQALSYIQMIDTIRDPDTGEILLMDTISISSKDVKFWELRTDWYFDKSRGELRHRILGISPVVENPKTLDRYNLFWIWYPSARESLASSPAYIRQNQLQHLNYDQVLNMRFFDSVIFKEDNDYDRKIEEYKRSSTLDQLLEADRIKNKLRNFEAELWEY</sequence>
<reference evidence="1 2" key="1">
    <citation type="submission" date="2020-08" db="EMBL/GenBank/DDBJ databases">
        <title>Croceimicrobium hydrocarbonivorans gen. nov., sp. nov., a novel marine bacterium isolated from a bacterial consortium that degrades polyethylene terephthalate.</title>
        <authorList>
            <person name="Liu R."/>
        </authorList>
    </citation>
    <scope>NUCLEOTIDE SEQUENCE [LARGE SCALE GENOMIC DNA]</scope>
    <source>
        <strain evidence="1 2">A20-9</strain>
    </source>
</reference>
<organism evidence="1 2">
    <name type="scientific">Croceimicrobium hydrocarbonivorans</name>
    <dbReference type="NCBI Taxonomy" id="2761580"/>
    <lineage>
        <taxon>Bacteria</taxon>
        <taxon>Pseudomonadati</taxon>
        <taxon>Bacteroidota</taxon>
        <taxon>Flavobacteriia</taxon>
        <taxon>Flavobacteriales</taxon>
        <taxon>Owenweeksiaceae</taxon>
        <taxon>Croceimicrobium</taxon>
    </lineage>
</organism>
<dbReference type="Proteomes" id="UP000516305">
    <property type="component" value="Chromosome"/>
</dbReference>